<dbReference type="PROSITE" id="PS50109">
    <property type="entry name" value="HIS_KIN"/>
    <property type="match status" value="1"/>
</dbReference>
<keyword evidence="6" id="KW-0175">Coiled coil</keyword>
<dbReference type="SUPFAM" id="SSF55874">
    <property type="entry name" value="ATPase domain of HSP90 chaperone/DNA topoisomerase II/histidine kinase"/>
    <property type="match status" value="1"/>
</dbReference>
<dbReference type="InterPro" id="IPR036097">
    <property type="entry name" value="HisK_dim/P_sf"/>
</dbReference>
<dbReference type="InterPro" id="IPR003594">
    <property type="entry name" value="HATPase_dom"/>
</dbReference>
<dbReference type="Gene3D" id="3.30.565.10">
    <property type="entry name" value="Histidine kinase-like ATPase, C-terminal domain"/>
    <property type="match status" value="1"/>
</dbReference>
<evidence type="ECO:0000259" key="9">
    <source>
        <dbReference type="PROSITE" id="PS50109"/>
    </source>
</evidence>
<dbReference type="PANTHER" id="PTHR42878:SF15">
    <property type="entry name" value="BACTERIOPHYTOCHROME"/>
    <property type="match status" value="1"/>
</dbReference>
<keyword evidence="5 10" id="KW-0418">Kinase</keyword>
<dbReference type="EMBL" id="JACHHZ010000003">
    <property type="protein sequence ID" value="MBB6094267.1"/>
    <property type="molecule type" value="Genomic_DNA"/>
</dbReference>
<keyword evidence="3" id="KW-0597">Phosphoprotein</keyword>
<name>A0A841HMD8_9GAMM</name>
<feature type="transmembrane region" description="Helical" evidence="8">
    <location>
        <begin position="110"/>
        <end position="130"/>
    </location>
</feature>
<evidence type="ECO:0000256" key="2">
    <source>
        <dbReference type="ARBA" id="ARBA00012438"/>
    </source>
</evidence>
<proteinExistence type="predicted"/>
<feature type="transmembrane region" description="Helical" evidence="8">
    <location>
        <begin position="197"/>
        <end position="218"/>
    </location>
</feature>
<dbReference type="GO" id="GO:0000155">
    <property type="term" value="F:phosphorelay sensor kinase activity"/>
    <property type="evidence" value="ECO:0007669"/>
    <property type="project" value="InterPro"/>
</dbReference>
<comment type="catalytic activity">
    <reaction evidence="1">
        <text>ATP + protein L-histidine = ADP + protein N-phospho-L-histidine.</text>
        <dbReference type="EC" id="2.7.13.3"/>
    </reaction>
</comment>
<dbReference type="GO" id="GO:0005886">
    <property type="term" value="C:plasma membrane"/>
    <property type="evidence" value="ECO:0007669"/>
    <property type="project" value="UniProtKB-ARBA"/>
</dbReference>
<dbReference type="PRINTS" id="PR00344">
    <property type="entry name" value="BCTRLSENSOR"/>
</dbReference>
<dbReference type="RefSeq" id="WP_184333387.1">
    <property type="nucleotide sequence ID" value="NZ_JACHHZ010000003.1"/>
</dbReference>
<keyword evidence="8" id="KW-0472">Membrane</keyword>
<dbReference type="AlphaFoldDB" id="A0A841HMD8"/>
<keyword evidence="8" id="KW-1133">Transmembrane helix</keyword>
<dbReference type="CDD" id="cd00082">
    <property type="entry name" value="HisKA"/>
    <property type="match status" value="1"/>
</dbReference>
<evidence type="ECO:0000256" key="7">
    <source>
        <dbReference type="SAM" id="MobiDB-lite"/>
    </source>
</evidence>
<organism evidence="10 11">
    <name type="scientific">Povalibacter uvarum</name>
    <dbReference type="NCBI Taxonomy" id="732238"/>
    <lineage>
        <taxon>Bacteria</taxon>
        <taxon>Pseudomonadati</taxon>
        <taxon>Pseudomonadota</taxon>
        <taxon>Gammaproteobacteria</taxon>
        <taxon>Steroidobacterales</taxon>
        <taxon>Steroidobacteraceae</taxon>
        <taxon>Povalibacter</taxon>
    </lineage>
</organism>
<gene>
    <name evidence="10" type="ORF">HNQ60_003148</name>
</gene>
<evidence type="ECO:0000256" key="4">
    <source>
        <dbReference type="ARBA" id="ARBA00022679"/>
    </source>
</evidence>
<dbReference type="GO" id="GO:0007234">
    <property type="term" value="P:osmosensory signaling via phosphorelay pathway"/>
    <property type="evidence" value="ECO:0007669"/>
    <property type="project" value="TreeGrafter"/>
</dbReference>
<feature type="transmembrane region" description="Helical" evidence="8">
    <location>
        <begin position="57"/>
        <end position="78"/>
    </location>
</feature>
<feature type="transmembrane region" description="Helical" evidence="8">
    <location>
        <begin position="136"/>
        <end position="155"/>
    </location>
</feature>
<evidence type="ECO:0000256" key="8">
    <source>
        <dbReference type="SAM" id="Phobius"/>
    </source>
</evidence>
<evidence type="ECO:0000313" key="10">
    <source>
        <dbReference type="EMBL" id="MBB6094267.1"/>
    </source>
</evidence>
<feature type="region of interest" description="Disordered" evidence="7">
    <location>
        <begin position="1"/>
        <end position="32"/>
    </location>
</feature>
<dbReference type="SMART" id="SM00387">
    <property type="entry name" value="HATPase_c"/>
    <property type="match status" value="1"/>
</dbReference>
<dbReference type="FunFam" id="3.30.565.10:FF:000006">
    <property type="entry name" value="Sensor histidine kinase WalK"/>
    <property type="match status" value="1"/>
</dbReference>
<feature type="transmembrane region" description="Helical" evidence="8">
    <location>
        <begin position="162"/>
        <end position="185"/>
    </location>
</feature>
<dbReference type="SUPFAM" id="SSF47384">
    <property type="entry name" value="Homodimeric domain of signal transducing histidine kinase"/>
    <property type="match status" value="1"/>
</dbReference>
<sequence length="494" mass="55107">MDNPTLSSTVQHDAKAMPRRRRWRNASPRSFSDTGAHTAAELRMNTEVSLEAVRRDILLRTFGCLVLVFSLLLPVAFVRDLSTNPWMAVPHVVLYAIVASAWLKRHQLRSITVAGLLLATLYCVGTIALLRMGIAGINFLSYALVVIAASMMFGLRAGAMAAVICTGTYALIAMAANTGLIEFRVNVVEYTTSLNNWIHTGVAFAGFTIITIVISGSMHTKIDNLVRSEVARSQMLKTSNIRLEEANKRLQELNEQLESRIAERTRRLEEANRELESFSYTVSHDLRSPLQVVEGFSALALQEDGPAMSAKARDYMHRIQTGVRRMHDMINQLLKFSQLGSVVTHASEVNLSQIAETVLHDLRVTDPTRVVHAEVDSSMIDAADPELIHNVIYNLMANAWKFTAHSGEARIRFFRYQENGRFVYAVRDNGAGFDANSSQRLFQPFVRLHDKRLFQGSGIGLATARRIIERHGGRIWAESKTGQGATFFFTLTSP</sequence>
<feature type="coiled-coil region" evidence="6">
    <location>
        <begin position="236"/>
        <end position="274"/>
    </location>
</feature>
<feature type="compositionally biased region" description="Polar residues" evidence="7">
    <location>
        <begin position="1"/>
        <end position="11"/>
    </location>
</feature>
<dbReference type="Proteomes" id="UP000588068">
    <property type="component" value="Unassembled WGS sequence"/>
</dbReference>
<evidence type="ECO:0000313" key="11">
    <source>
        <dbReference type="Proteomes" id="UP000588068"/>
    </source>
</evidence>
<accession>A0A841HMD8</accession>
<feature type="domain" description="Histidine kinase" evidence="9">
    <location>
        <begin position="281"/>
        <end position="494"/>
    </location>
</feature>
<comment type="caution">
    <text evidence="10">The sequence shown here is derived from an EMBL/GenBank/DDBJ whole genome shotgun (WGS) entry which is preliminary data.</text>
</comment>
<dbReference type="Pfam" id="PF00512">
    <property type="entry name" value="HisKA"/>
    <property type="match status" value="1"/>
</dbReference>
<keyword evidence="11" id="KW-1185">Reference proteome</keyword>
<dbReference type="GO" id="GO:0030295">
    <property type="term" value="F:protein kinase activator activity"/>
    <property type="evidence" value="ECO:0007669"/>
    <property type="project" value="TreeGrafter"/>
</dbReference>
<dbReference type="EC" id="2.7.13.3" evidence="2"/>
<feature type="transmembrane region" description="Helical" evidence="8">
    <location>
        <begin position="84"/>
        <end position="103"/>
    </location>
</feature>
<dbReference type="Gene3D" id="1.10.287.130">
    <property type="match status" value="1"/>
</dbReference>
<evidence type="ECO:0000256" key="1">
    <source>
        <dbReference type="ARBA" id="ARBA00000085"/>
    </source>
</evidence>
<dbReference type="InterPro" id="IPR050351">
    <property type="entry name" value="BphY/WalK/GraS-like"/>
</dbReference>
<dbReference type="SMART" id="SM00388">
    <property type="entry name" value="HisKA"/>
    <property type="match status" value="1"/>
</dbReference>
<keyword evidence="4" id="KW-0808">Transferase</keyword>
<evidence type="ECO:0000256" key="3">
    <source>
        <dbReference type="ARBA" id="ARBA00022553"/>
    </source>
</evidence>
<keyword evidence="8" id="KW-0812">Transmembrane</keyword>
<protein>
    <recommendedName>
        <fullName evidence="2">histidine kinase</fullName>
        <ecNumber evidence="2">2.7.13.3</ecNumber>
    </recommendedName>
</protein>
<dbReference type="InterPro" id="IPR005467">
    <property type="entry name" value="His_kinase_dom"/>
</dbReference>
<dbReference type="Pfam" id="PF02518">
    <property type="entry name" value="HATPase_c"/>
    <property type="match status" value="1"/>
</dbReference>
<dbReference type="PANTHER" id="PTHR42878">
    <property type="entry name" value="TWO-COMPONENT HISTIDINE KINASE"/>
    <property type="match status" value="1"/>
</dbReference>
<dbReference type="InterPro" id="IPR004358">
    <property type="entry name" value="Sig_transdc_His_kin-like_C"/>
</dbReference>
<dbReference type="InterPro" id="IPR036890">
    <property type="entry name" value="HATPase_C_sf"/>
</dbReference>
<evidence type="ECO:0000256" key="6">
    <source>
        <dbReference type="SAM" id="Coils"/>
    </source>
</evidence>
<dbReference type="GO" id="GO:0000156">
    <property type="term" value="F:phosphorelay response regulator activity"/>
    <property type="evidence" value="ECO:0007669"/>
    <property type="project" value="TreeGrafter"/>
</dbReference>
<reference evidence="10 11" key="1">
    <citation type="submission" date="2020-08" db="EMBL/GenBank/DDBJ databases">
        <title>Genomic Encyclopedia of Type Strains, Phase IV (KMG-IV): sequencing the most valuable type-strain genomes for metagenomic binning, comparative biology and taxonomic classification.</title>
        <authorList>
            <person name="Goeker M."/>
        </authorList>
    </citation>
    <scope>NUCLEOTIDE SEQUENCE [LARGE SCALE GENOMIC DNA]</scope>
    <source>
        <strain evidence="10 11">DSM 26723</strain>
    </source>
</reference>
<evidence type="ECO:0000256" key="5">
    <source>
        <dbReference type="ARBA" id="ARBA00022777"/>
    </source>
</evidence>
<dbReference type="InterPro" id="IPR003661">
    <property type="entry name" value="HisK_dim/P_dom"/>
</dbReference>